<dbReference type="Proteomes" id="UP000596742">
    <property type="component" value="Unassembled WGS sequence"/>
</dbReference>
<evidence type="ECO:0000313" key="2">
    <source>
        <dbReference type="Proteomes" id="UP000596742"/>
    </source>
</evidence>
<organism evidence="1 2">
    <name type="scientific">Mytilus galloprovincialis</name>
    <name type="common">Mediterranean mussel</name>
    <dbReference type="NCBI Taxonomy" id="29158"/>
    <lineage>
        <taxon>Eukaryota</taxon>
        <taxon>Metazoa</taxon>
        <taxon>Spiralia</taxon>
        <taxon>Lophotrochozoa</taxon>
        <taxon>Mollusca</taxon>
        <taxon>Bivalvia</taxon>
        <taxon>Autobranchia</taxon>
        <taxon>Pteriomorphia</taxon>
        <taxon>Mytilida</taxon>
        <taxon>Mytiloidea</taxon>
        <taxon>Mytilidae</taxon>
        <taxon>Mytilinae</taxon>
        <taxon>Mytilus</taxon>
    </lineage>
</organism>
<evidence type="ECO:0000313" key="1">
    <source>
        <dbReference type="EMBL" id="VDI70969.1"/>
    </source>
</evidence>
<reference evidence="1" key="1">
    <citation type="submission" date="2018-11" db="EMBL/GenBank/DDBJ databases">
        <authorList>
            <person name="Alioto T."/>
            <person name="Alioto T."/>
        </authorList>
    </citation>
    <scope>NUCLEOTIDE SEQUENCE</scope>
</reference>
<comment type="caution">
    <text evidence="1">The sequence shown here is derived from an EMBL/GenBank/DDBJ whole genome shotgun (WGS) entry which is preliminary data.</text>
</comment>
<protein>
    <submittedName>
        <fullName evidence="1">Uncharacterized protein</fullName>
    </submittedName>
</protein>
<accession>A0A8B6GYK8</accession>
<keyword evidence="2" id="KW-1185">Reference proteome</keyword>
<name>A0A8B6GYK8_MYTGA</name>
<dbReference type="EMBL" id="UYJE01009186">
    <property type="protein sequence ID" value="VDI70969.1"/>
    <property type="molecule type" value="Genomic_DNA"/>
</dbReference>
<sequence length="99" mass="11123">MPRKQNKIDLSEEAVQAVFSLLERAECSIQQQQQLVTAIGKCQSRAIYEDSKSIGGKFKDDEYLESFSVTGLGHCEINMVKALGCRPHRPSIDVRICIH</sequence>
<gene>
    <name evidence="1" type="ORF">MGAL_10B029492</name>
</gene>
<proteinExistence type="predicted"/>
<dbReference type="AlphaFoldDB" id="A0A8B6GYK8"/>